<keyword evidence="1" id="KW-0472">Membrane</keyword>
<dbReference type="EMBL" id="NAJM01000008">
    <property type="protein sequence ID" value="RVX73346.1"/>
    <property type="molecule type" value="Genomic_DNA"/>
</dbReference>
<gene>
    <name evidence="2" type="ORF">B0A52_02988</name>
</gene>
<keyword evidence="1" id="KW-0812">Transmembrane</keyword>
<organism evidence="2 3">
    <name type="scientific">Exophiala mesophila</name>
    <name type="common">Black yeast-like fungus</name>
    <dbReference type="NCBI Taxonomy" id="212818"/>
    <lineage>
        <taxon>Eukaryota</taxon>
        <taxon>Fungi</taxon>
        <taxon>Dikarya</taxon>
        <taxon>Ascomycota</taxon>
        <taxon>Pezizomycotina</taxon>
        <taxon>Eurotiomycetes</taxon>
        <taxon>Chaetothyriomycetidae</taxon>
        <taxon>Chaetothyriales</taxon>
        <taxon>Herpotrichiellaceae</taxon>
        <taxon>Exophiala</taxon>
    </lineage>
</organism>
<keyword evidence="1" id="KW-1133">Transmembrane helix</keyword>
<proteinExistence type="predicted"/>
<accession>A0A438NC59</accession>
<dbReference type="AlphaFoldDB" id="A0A438NC59"/>
<protein>
    <submittedName>
        <fullName evidence="2">Uncharacterized protein</fullName>
    </submittedName>
</protein>
<sequence>MAIPDLVVVLIAVVVCAAAVIVGAGIHRAMRREQYERYTLNIPQEQHEYMRDMREKYVNMMYSENLIGKLVGHGIYEDALYQASRLPQVAVLTLDVFRCDFESGTASTLQHLSWLQVRKIWTGNNDTLGRRIVSLTGLQRPNAFNSYFEPIDENQFYPRS</sequence>
<dbReference type="Proteomes" id="UP000288859">
    <property type="component" value="Unassembled WGS sequence"/>
</dbReference>
<comment type="caution">
    <text evidence="2">The sequence shown here is derived from an EMBL/GenBank/DDBJ whole genome shotgun (WGS) entry which is preliminary data.</text>
</comment>
<evidence type="ECO:0000313" key="3">
    <source>
        <dbReference type="Proteomes" id="UP000288859"/>
    </source>
</evidence>
<evidence type="ECO:0000313" key="2">
    <source>
        <dbReference type="EMBL" id="RVX73346.1"/>
    </source>
</evidence>
<reference evidence="2 3" key="1">
    <citation type="submission" date="2017-03" db="EMBL/GenBank/DDBJ databases">
        <title>Genomes of endolithic fungi from Antarctica.</title>
        <authorList>
            <person name="Coleine C."/>
            <person name="Masonjones S."/>
            <person name="Stajich J.E."/>
        </authorList>
    </citation>
    <scope>NUCLEOTIDE SEQUENCE [LARGE SCALE GENOMIC DNA]</scope>
    <source>
        <strain evidence="2 3">CCFEE 6314</strain>
    </source>
</reference>
<name>A0A438NC59_EXOME</name>
<feature type="transmembrane region" description="Helical" evidence="1">
    <location>
        <begin position="6"/>
        <end position="27"/>
    </location>
</feature>
<evidence type="ECO:0000256" key="1">
    <source>
        <dbReference type="SAM" id="Phobius"/>
    </source>
</evidence>